<organism evidence="1 2">
    <name type="scientific">Sphenostylis stenocarpa</name>
    <dbReference type="NCBI Taxonomy" id="92480"/>
    <lineage>
        <taxon>Eukaryota</taxon>
        <taxon>Viridiplantae</taxon>
        <taxon>Streptophyta</taxon>
        <taxon>Embryophyta</taxon>
        <taxon>Tracheophyta</taxon>
        <taxon>Spermatophyta</taxon>
        <taxon>Magnoliopsida</taxon>
        <taxon>eudicotyledons</taxon>
        <taxon>Gunneridae</taxon>
        <taxon>Pentapetalae</taxon>
        <taxon>rosids</taxon>
        <taxon>fabids</taxon>
        <taxon>Fabales</taxon>
        <taxon>Fabaceae</taxon>
        <taxon>Papilionoideae</taxon>
        <taxon>50 kb inversion clade</taxon>
        <taxon>NPAAA clade</taxon>
        <taxon>indigoferoid/millettioid clade</taxon>
        <taxon>Phaseoleae</taxon>
        <taxon>Sphenostylis</taxon>
    </lineage>
</organism>
<dbReference type="Gramene" id="rna-AYBTSS11_LOCUS8426">
    <property type="protein sequence ID" value="CAJ1938183.1"/>
    <property type="gene ID" value="gene-AYBTSS11_LOCUS8426"/>
</dbReference>
<keyword evidence="2" id="KW-1185">Reference proteome</keyword>
<dbReference type="AlphaFoldDB" id="A0AA86VBY8"/>
<name>A0AA86VBY8_9FABA</name>
<reference evidence="1" key="1">
    <citation type="submission" date="2023-10" db="EMBL/GenBank/DDBJ databases">
        <authorList>
            <person name="Domelevo Entfellner J.-B."/>
        </authorList>
    </citation>
    <scope>NUCLEOTIDE SEQUENCE</scope>
</reference>
<dbReference type="Proteomes" id="UP001189624">
    <property type="component" value="Chromosome 3"/>
</dbReference>
<evidence type="ECO:0000313" key="1">
    <source>
        <dbReference type="EMBL" id="CAJ1938183.1"/>
    </source>
</evidence>
<evidence type="ECO:0000313" key="2">
    <source>
        <dbReference type="Proteomes" id="UP001189624"/>
    </source>
</evidence>
<protein>
    <submittedName>
        <fullName evidence="1">Uncharacterized protein</fullName>
    </submittedName>
</protein>
<gene>
    <name evidence="1" type="ORF">AYBTSS11_LOCUS8426</name>
</gene>
<proteinExistence type="predicted"/>
<sequence length="103" mass="12233">MAYQNYSWNNYGWRCPSEEYPVYDPPVEAIYPRHHKGHVTFATIYEEDPVAEVEAKNFEQRYQSTGFNSNHRAYKSVDQEADAFIQHEHKRMEMARLMSQRGA</sequence>
<accession>A0AA86VBY8</accession>
<dbReference type="EMBL" id="OY731400">
    <property type="protein sequence ID" value="CAJ1938183.1"/>
    <property type="molecule type" value="Genomic_DNA"/>
</dbReference>